<accession>A0AAE3E7B5</accession>
<gene>
    <name evidence="3" type="ORF">LKD48_15630</name>
</gene>
<dbReference type="SUPFAM" id="SSF51445">
    <property type="entry name" value="(Trans)glycosidases"/>
    <property type="match status" value="1"/>
</dbReference>
<dbReference type="AlphaFoldDB" id="A0AAE3E7B5"/>
<dbReference type="InterPro" id="IPR031330">
    <property type="entry name" value="Gly_Hdrlase_35_cat"/>
</dbReference>
<name>A0AAE3E7B5_9FIRM</name>
<protein>
    <submittedName>
        <fullName evidence="3">Beta-galactosidase</fullName>
    </submittedName>
</protein>
<comment type="caution">
    <text evidence="3">The sequence shown here is derived from an EMBL/GenBank/DDBJ whole genome shotgun (WGS) entry which is preliminary data.</text>
</comment>
<dbReference type="GO" id="GO:0005975">
    <property type="term" value="P:carbohydrate metabolic process"/>
    <property type="evidence" value="ECO:0007669"/>
    <property type="project" value="InterPro"/>
</dbReference>
<feature type="non-terminal residue" evidence="3">
    <location>
        <position position="74"/>
    </location>
</feature>
<dbReference type="Proteomes" id="UP001198200">
    <property type="component" value="Unassembled WGS sequence"/>
</dbReference>
<dbReference type="Pfam" id="PF01301">
    <property type="entry name" value="Glyco_hydro_35"/>
    <property type="match status" value="1"/>
</dbReference>
<reference evidence="3 4" key="1">
    <citation type="submission" date="2021-10" db="EMBL/GenBank/DDBJ databases">
        <title>Anaerobic single-cell dispensing facilitates the cultivation of human gut bacteria.</title>
        <authorList>
            <person name="Afrizal A."/>
        </authorList>
    </citation>
    <scope>NUCLEOTIDE SEQUENCE [LARGE SCALE GENOMIC DNA]</scope>
    <source>
        <strain evidence="3 4">CLA-AA-H224</strain>
    </source>
</reference>
<dbReference type="InterPro" id="IPR017853">
    <property type="entry name" value="GH"/>
</dbReference>
<organism evidence="3 4">
    <name type="scientific">Anthropogastromicrobium aceti</name>
    <dbReference type="NCBI Taxonomy" id="2981768"/>
    <lineage>
        <taxon>Bacteria</taxon>
        <taxon>Bacillati</taxon>
        <taxon>Bacillota</taxon>
        <taxon>Clostridia</taxon>
        <taxon>Lachnospirales</taxon>
        <taxon>Lachnospiraceae</taxon>
        <taxon>Anthropogastromicrobium</taxon>
    </lineage>
</organism>
<proteinExistence type="inferred from homology"/>
<dbReference type="Gene3D" id="3.20.20.80">
    <property type="entry name" value="Glycosidases"/>
    <property type="match status" value="1"/>
</dbReference>
<feature type="domain" description="Glycoside hydrolase 35 catalytic" evidence="2">
    <location>
        <begin position="12"/>
        <end position="74"/>
    </location>
</feature>
<dbReference type="InterPro" id="IPR001944">
    <property type="entry name" value="Glycoside_Hdrlase_35"/>
</dbReference>
<sequence>MNTTYGFTNKYLTKDGKPWFPVMGEIHFSRYRADLWEESLRKMKAGGLSIASVYVIWIHHEEEEGKFDFTGNRN</sequence>
<evidence type="ECO:0000313" key="3">
    <source>
        <dbReference type="EMBL" id="MCC2223033.1"/>
    </source>
</evidence>
<evidence type="ECO:0000313" key="4">
    <source>
        <dbReference type="Proteomes" id="UP001198200"/>
    </source>
</evidence>
<comment type="similarity">
    <text evidence="1">Belongs to the glycosyl hydrolase 35 family.</text>
</comment>
<keyword evidence="4" id="KW-1185">Reference proteome</keyword>
<evidence type="ECO:0000259" key="2">
    <source>
        <dbReference type="Pfam" id="PF01301"/>
    </source>
</evidence>
<evidence type="ECO:0000256" key="1">
    <source>
        <dbReference type="ARBA" id="ARBA00009809"/>
    </source>
</evidence>
<dbReference type="GO" id="GO:0004553">
    <property type="term" value="F:hydrolase activity, hydrolyzing O-glycosyl compounds"/>
    <property type="evidence" value="ECO:0007669"/>
    <property type="project" value="InterPro"/>
</dbReference>
<dbReference type="PANTHER" id="PTHR23421">
    <property type="entry name" value="BETA-GALACTOSIDASE RELATED"/>
    <property type="match status" value="1"/>
</dbReference>
<dbReference type="RefSeq" id="WP_308732549.1">
    <property type="nucleotide sequence ID" value="NZ_JAJEQN010000064.1"/>
</dbReference>
<dbReference type="EMBL" id="JAJEQN010000064">
    <property type="protein sequence ID" value="MCC2223033.1"/>
    <property type="molecule type" value="Genomic_DNA"/>
</dbReference>